<evidence type="ECO:0000313" key="2">
    <source>
        <dbReference type="Proteomes" id="UP000827549"/>
    </source>
</evidence>
<accession>A0AAF1BJ89</accession>
<sequence>MATILHYAARSSLATCLRVSKQFHEEAGKVLHHTVRIDGSNIAGFFCGALAGTSVSEDSPCPASTLDNCECYPLYDSDDNLIREATATASPNATRQRVPDFTAPNFKGSLLAHVQVLSVGTHHTCACYHYGEHVAPLLYNLHTLCAVPCLNSDGELGTLPLGHPSPEDVITTLRGAREACTVVGLETVRFPSVNLDSGRLRQLVKDELLTGALQGEQSEDSGDDFSHDMMFQTLDEYYALPESERLYELHDRLPSWRASPDVGPSAADLILQPHILHAILQSSDRATLATCLRVNQLFLAQAGPLLYHTVRVDQSNIQAFFRGVYVGTEGTEEIRMCNLLDGRSSCDRFSDRPESAAWEGPSLYAHARRTEPLEQIPGAPTNFKAELLAHVRVLSLGSHHACMCHVFGQCIGPLLKRLDTLRIVHTPATPITVNVICDNGYYCPLFDSMRPRKLVFRNVGQEPLFCCQGWNHEWKQDTLEELVHVLPTDGAVYRNHIGRSLVAMAKFNHHAKVIFDSQWEVWTDPVRPDTITSGIGRPAHPIDVIDCLVDLESSSIYGLDGVHFTKGISSDIDQCELVTEFQLAYPHESTTSERLRQLVKDEIKRPVYWAGLIGEEVLDQLKPFEFHTLAEYALLPVEERRFELDDGLDDTLRVASLESQAMFKPVSPRSLLEVANEKWAERGCEDFDASLLAGHDGLVSFTTATARHLWRNAEVDE</sequence>
<evidence type="ECO:0000313" key="1">
    <source>
        <dbReference type="EMBL" id="WOO78074.1"/>
    </source>
</evidence>
<proteinExistence type="predicted"/>
<organism evidence="1 2">
    <name type="scientific">Vanrija pseudolonga</name>
    <dbReference type="NCBI Taxonomy" id="143232"/>
    <lineage>
        <taxon>Eukaryota</taxon>
        <taxon>Fungi</taxon>
        <taxon>Dikarya</taxon>
        <taxon>Basidiomycota</taxon>
        <taxon>Agaricomycotina</taxon>
        <taxon>Tremellomycetes</taxon>
        <taxon>Trichosporonales</taxon>
        <taxon>Trichosporonaceae</taxon>
        <taxon>Vanrija</taxon>
    </lineage>
</organism>
<dbReference type="GeneID" id="87804882"/>
<name>A0AAF1BJ89_9TREE</name>
<reference evidence="1" key="1">
    <citation type="submission" date="2023-10" db="EMBL/GenBank/DDBJ databases">
        <authorList>
            <person name="Noh H."/>
        </authorList>
    </citation>
    <scope>NUCLEOTIDE SEQUENCE</scope>
    <source>
        <strain evidence="1">DUCC4014</strain>
    </source>
</reference>
<dbReference type="RefSeq" id="XP_062624106.1">
    <property type="nucleotide sequence ID" value="XM_062768122.1"/>
</dbReference>
<protein>
    <submittedName>
        <fullName evidence="1">Uncharacterized protein</fullName>
    </submittedName>
</protein>
<keyword evidence="2" id="KW-1185">Reference proteome</keyword>
<dbReference type="Proteomes" id="UP000827549">
    <property type="component" value="Chromosome 1"/>
</dbReference>
<gene>
    <name evidence="1" type="ORF">LOC62_01G001627</name>
</gene>
<dbReference type="EMBL" id="CP086714">
    <property type="protein sequence ID" value="WOO78074.1"/>
    <property type="molecule type" value="Genomic_DNA"/>
</dbReference>
<dbReference type="AlphaFoldDB" id="A0AAF1BJ89"/>